<organism evidence="2 3">
    <name type="scientific">Nitrospira defluvii</name>
    <dbReference type="NCBI Taxonomy" id="330214"/>
    <lineage>
        <taxon>Bacteria</taxon>
        <taxon>Pseudomonadati</taxon>
        <taxon>Nitrospirota</taxon>
        <taxon>Nitrospiria</taxon>
        <taxon>Nitrospirales</taxon>
        <taxon>Nitrospiraceae</taxon>
        <taxon>Nitrospira</taxon>
    </lineage>
</organism>
<dbReference type="CDD" id="cd10941">
    <property type="entry name" value="CE4_PuuE_HpPgdA_like_2"/>
    <property type="match status" value="1"/>
</dbReference>
<dbReference type="Proteomes" id="UP000675880">
    <property type="component" value="Unassembled WGS sequence"/>
</dbReference>
<dbReference type="NCBIfam" id="TIGR03006">
    <property type="entry name" value="pepcterm_polyde"/>
    <property type="match status" value="1"/>
</dbReference>
<dbReference type="InterPro" id="IPR002509">
    <property type="entry name" value="NODB_dom"/>
</dbReference>
<keyword evidence="3" id="KW-1185">Reference proteome</keyword>
<dbReference type="EMBL" id="CAJNBJ010000001">
    <property type="protein sequence ID" value="CAE6697075.1"/>
    <property type="molecule type" value="Genomic_DNA"/>
</dbReference>
<evidence type="ECO:0000259" key="1">
    <source>
        <dbReference type="PROSITE" id="PS51677"/>
    </source>
</evidence>
<dbReference type="InterPro" id="IPR014344">
    <property type="entry name" value="XrtA_polysacc_deacetyl"/>
</dbReference>
<dbReference type="SUPFAM" id="SSF88713">
    <property type="entry name" value="Glycoside hydrolase/deacetylase"/>
    <property type="match status" value="1"/>
</dbReference>
<dbReference type="PANTHER" id="PTHR47561:SF1">
    <property type="entry name" value="POLYSACCHARIDE DEACETYLASE FAMILY PROTEIN (AFU_ORTHOLOGUE AFUA_6G05030)"/>
    <property type="match status" value="1"/>
</dbReference>
<evidence type="ECO:0000313" key="2">
    <source>
        <dbReference type="EMBL" id="CAE6697075.1"/>
    </source>
</evidence>
<dbReference type="InterPro" id="IPR045235">
    <property type="entry name" value="PuuE_HpPgdA-like"/>
</dbReference>
<sequence>MLDSSIQSSAILTRIQPIALICISKDNGLNFALLRRALIVYKHVERGSHRGPPLHHQRHNPLPCGFVGKTLHIRNEPLHCLTFDIEEHFQVSRFDSPIRRRHWGAFESRVTANTCKVLELLARHQTRATFFVLGWVAERHPGLIKQIAECGHEIASHGYGHELVTAQTPELFRTDVRKSKQLLEDLTGAPIQGYRAPGFTITRETPWALPILAEEGYTYDSSLVPIRHEHCGLPGSDPWHHVKQTSSGPIWEVPPSTVNLGGVRIPIAGGSYFRLLPFAALCGLMRRIELKGHPLVMYFHPWELDPQQPRMEGPFFSQLAHYLNLDKMEPRITTLLNTFRFGPISEQIDLSPILPLEPTVFPAIPPAQIAQDVA</sequence>
<accession>A0ABM8QH72</accession>
<protein>
    <recommendedName>
        <fullName evidence="1">NodB homology domain-containing protein</fullName>
    </recommendedName>
</protein>
<comment type="caution">
    <text evidence="2">The sequence shown here is derived from an EMBL/GenBank/DDBJ whole genome shotgun (WGS) entry which is preliminary data.</text>
</comment>
<dbReference type="Pfam" id="PF11959">
    <property type="entry name" value="DUF3473"/>
    <property type="match status" value="1"/>
</dbReference>
<dbReference type="Gene3D" id="3.20.20.370">
    <property type="entry name" value="Glycoside hydrolase/deacetylase"/>
    <property type="match status" value="1"/>
</dbReference>
<dbReference type="PANTHER" id="PTHR47561">
    <property type="entry name" value="POLYSACCHARIDE DEACETYLASE FAMILY PROTEIN (AFU_ORTHOLOGUE AFUA_6G05030)"/>
    <property type="match status" value="1"/>
</dbReference>
<dbReference type="InterPro" id="IPR022560">
    <property type="entry name" value="DUF3473"/>
</dbReference>
<dbReference type="PROSITE" id="PS51677">
    <property type="entry name" value="NODB"/>
    <property type="match status" value="1"/>
</dbReference>
<reference evidence="2 3" key="1">
    <citation type="submission" date="2021-02" db="EMBL/GenBank/DDBJ databases">
        <authorList>
            <person name="Han P."/>
        </authorList>
    </citation>
    <scope>NUCLEOTIDE SEQUENCE [LARGE SCALE GENOMIC DNA]</scope>
    <source>
        <strain evidence="2">Candidatus Nitrospira sp. ZN2</strain>
    </source>
</reference>
<dbReference type="InterPro" id="IPR011330">
    <property type="entry name" value="Glyco_hydro/deAcase_b/a-brl"/>
</dbReference>
<gene>
    <name evidence="2" type="ORF">NSPZN2_10512</name>
</gene>
<proteinExistence type="predicted"/>
<dbReference type="Pfam" id="PF01522">
    <property type="entry name" value="Polysacc_deac_1"/>
    <property type="match status" value="1"/>
</dbReference>
<feature type="domain" description="NodB homology" evidence="1">
    <location>
        <begin position="100"/>
        <end position="374"/>
    </location>
</feature>
<evidence type="ECO:0000313" key="3">
    <source>
        <dbReference type="Proteomes" id="UP000675880"/>
    </source>
</evidence>
<name>A0ABM8QH72_9BACT</name>